<keyword evidence="3" id="KW-1185">Reference proteome</keyword>
<dbReference type="AlphaFoldDB" id="A0A9J6ELR8"/>
<organism evidence="2 3">
    <name type="scientific">Rhipicephalus microplus</name>
    <name type="common">Cattle tick</name>
    <name type="synonym">Boophilus microplus</name>
    <dbReference type="NCBI Taxonomy" id="6941"/>
    <lineage>
        <taxon>Eukaryota</taxon>
        <taxon>Metazoa</taxon>
        <taxon>Ecdysozoa</taxon>
        <taxon>Arthropoda</taxon>
        <taxon>Chelicerata</taxon>
        <taxon>Arachnida</taxon>
        <taxon>Acari</taxon>
        <taxon>Parasitiformes</taxon>
        <taxon>Ixodida</taxon>
        <taxon>Ixodoidea</taxon>
        <taxon>Ixodidae</taxon>
        <taxon>Rhipicephalinae</taxon>
        <taxon>Rhipicephalus</taxon>
        <taxon>Boophilus</taxon>
    </lineage>
</organism>
<reference evidence="2" key="1">
    <citation type="journal article" date="2020" name="Cell">
        <title>Large-Scale Comparative Analyses of Tick Genomes Elucidate Their Genetic Diversity and Vector Capacities.</title>
        <authorList>
            <consortium name="Tick Genome and Microbiome Consortium (TIGMIC)"/>
            <person name="Jia N."/>
            <person name="Wang J."/>
            <person name="Shi W."/>
            <person name="Du L."/>
            <person name="Sun Y."/>
            <person name="Zhan W."/>
            <person name="Jiang J.F."/>
            <person name="Wang Q."/>
            <person name="Zhang B."/>
            <person name="Ji P."/>
            <person name="Bell-Sakyi L."/>
            <person name="Cui X.M."/>
            <person name="Yuan T.T."/>
            <person name="Jiang B.G."/>
            <person name="Yang W.F."/>
            <person name="Lam T.T."/>
            <person name="Chang Q.C."/>
            <person name="Ding S.J."/>
            <person name="Wang X.J."/>
            <person name="Zhu J.G."/>
            <person name="Ruan X.D."/>
            <person name="Zhao L."/>
            <person name="Wei J.T."/>
            <person name="Ye R.Z."/>
            <person name="Que T.C."/>
            <person name="Du C.H."/>
            <person name="Zhou Y.H."/>
            <person name="Cheng J.X."/>
            <person name="Dai P.F."/>
            <person name="Guo W.B."/>
            <person name="Han X.H."/>
            <person name="Huang E.J."/>
            <person name="Li L.F."/>
            <person name="Wei W."/>
            <person name="Gao Y.C."/>
            <person name="Liu J.Z."/>
            <person name="Shao H.Z."/>
            <person name="Wang X."/>
            <person name="Wang C.C."/>
            <person name="Yang T.C."/>
            <person name="Huo Q.B."/>
            <person name="Li W."/>
            <person name="Chen H.Y."/>
            <person name="Chen S.E."/>
            <person name="Zhou L.G."/>
            <person name="Ni X.B."/>
            <person name="Tian J.H."/>
            <person name="Sheng Y."/>
            <person name="Liu T."/>
            <person name="Pan Y.S."/>
            <person name="Xia L.Y."/>
            <person name="Li J."/>
            <person name="Zhao F."/>
            <person name="Cao W.C."/>
        </authorList>
    </citation>
    <scope>NUCLEOTIDE SEQUENCE</scope>
    <source>
        <strain evidence="2">Rmic-2018</strain>
    </source>
</reference>
<gene>
    <name evidence="2" type="ORF">HPB51_004424</name>
</gene>
<keyword evidence="1" id="KW-0732">Signal</keyword>
<evidence type="ECO:0000256" key="1">
    <source>
        <dbReference type="SAM" id="SignalP"/>
    </source>
</evidence>
<name>A0A9J6ELR8_RHIMP</name>
<proteinExistence type="predicted"/>
<dbReference type="EMBL" id="JABSTU010000003">
    <property type="protein sequence ID" value="KAH8035183.1"/>
    <property type="molecule type" value="Genomic_DNA"/>
</dbReference>
<evidence type="ECO:0000313" key="2">
    <source>
        <dbReference type="EMBL" id="KAH8035183.1"/>
    </source>
</evidence>
<feature type="chain" id="PRO_5039918791" description="Secreted protein" evidence="1">
    <location>
        <begin position="33"/>
        <end position="376"/>
    </location>
</feature>
<accession>A0A9J6ELR8</accession>
<comment type="caution">
    <text evidence="2">The sequence shown here is derived from an EMBL/GenBank/DDBJ whole genome shotgun (WGS) entry which is preliminary data.</text>
</comment>
<feature type="signal peptide" evidence="1">
    <location>
        <begin position="1"/>
        <end position="32"/>
    </location>
</feature>
<evidence type="ECO:0000313" key="3">
    <source>
        <dbReference type="Proteomes" id="UP000821866"/>
    </source>
</evidence>
<evidence type="ECO:0008006" key="4">
    <source>
        <dbReference type="Google" id="ProtNLM"/>
    </source>
</evidence>
<protein>
    <recommendedName>
        <fullName evidence="4">Secreted protein</fullName>
    </recommendedName>
</protein>
<sequence>MRIGMAHALKQSLVWFWPLLASVLHGSTLCGGTEPPEECSGWFVLEDSTIKLMLQQYVNSTEYAVECRYTFEAPENSGLLVIANDIRAVNDGEIPGCPVSIYGNVDARGEPVFSLCSHYYTLTIPVPSPVALVVYKPEFLGTPYTLTLDLQVVSTGGSNLRACGDSQLNAVPAVPVRYSLGFRADAESKDTATFCDLNVTSQYETLGTKCMLTSDGVCNYEVILSNGSAAERVDFVDLATVDGSATVRLHPAAITGVLVSNLPAEFVPLTMLQPPPTDAPAVLNISTPAGVLVNSSSTESSTSGDVVEVYNSMADSNSTSTKSPSDEEDVGGVIVDECPPTVWQRMKNWFTDAWDTVTSAVTSAIRSVGDWFRGWF</sequence>
<dbReference type="Proteomes" id="UP000821866">
    <property type="component" value="Chromosome 11"/>
</dbReference>
<dbReference type="VEuPathDB" id="VectorBase:LOC119180757"/>
<reference evidence="2" key="2">
    <citation type="submission" date="2021-09" db="EMBL/GenBank/DDBJ databases">
        <authorList>
            <person name="Jia N."/>
            <person name="Wang J."/>
            <person name="Shi W."/>
            <person name="Du L."/>
            <person name="Sun Y."/>
            <person name="Zhan W."/>
            <person name="Jiang J."/>
            <person name="Wang Q."/>
            <person name="Zhang B."/>
            <person name="Ji P."/>
            <person name="Sakyi L.B."/>
            <person name="Cui X."/>
            <person name="Yuan T."/>
            <person name="Jiang B."/>
            <person name="Yang W."/>
            <person name="Lam T.T.-Y."/>
            <person name="Chang Q."/>
            <person name="Ding S."/>
            <person name="Wang X."/>
            <person name="Zhu J."/>
            <person name="Ruan X."/>
            <person name="Zhao L."/>
            <person name="Wei J."/>
            <person name="Que T."/>
            <person name="Du C."/>
            <person name="Cheng J."/>
            <person name="Dai P."/>
            <person name="Han X."/>
            <person name="Huang E."/>
            <person name="Gao Y."/>
            <person name="Liu J."/>
            <person name="Shao H."/>
            <person name="Ye R."/>
            <person name="Li L."/>
            <person name="Wei W."/>
            <person name="Wang X."/>
            <person name="Wang C."/>
            <person name="Huo Q."/>
            <person name="Li W."/>
            <person name="Guo W."/>
            <person name="Chen H."/>
            <person name="Chen S."/>
            <person name="Zhou L."/>
            <person name="Zhou L."/>
            <person name="Ni X."/>
            <person name="Tian J."/>
            <person name="Zhou Y."/>
            <person name="Sheng Y."/>
            <person name="Liu T."/>
            <person name="Pan Y."/>
            <person name="Xia L."/>
            <person name="Li J."/>
            <person name="Zhao F."/>
            <person name="Cao W."/>
        </authorList>
    </citation>
    <scope>NUCLEOTIDE SEQUENCE</scope>
    <source>
        <strain evidence="2">Rmic-2018</strain>
        <tissue evidence="2">Larvae</tissue>
    </source>
</reference>